<comment type="caution">
    <text evidence="1">The sequence shown here is derived from an EMBL/GenBank/DDBJ whole genome shotgun (WGS) entry which is preliminary data.</text>
</comment>
<evidence type="ECO:0008006" key="3">
    <source>
        <dbReference type="Google" id="ProtNLM"/>
    </source>
</evidence>
<dbReference type="AlphaFoldDB" id="A0A4U8Q1U2"/>
<keyword evidence="2" id="KW-1185">Reference proteome</keyword>
<proteinExistence type="predicted"/>
<organism evidence="1 2">
    <name type="scientific">Robinsoniella peoriensis</name>
    <dbReference type="NCBI Taxonomy" id="180332"/>
    <lineage>
        <taxon>Bacteria</taxon>
        <taxon>Bacillati</taxon>
        <taxon>Bacillota</taxon>
        <taxon>Clostridia</taxon>
        <taxon>Lachnospirales</taxon>
        <taxon>Lachnospiraceae</taxon>
        <taxon>Robinsoniella</taxon>
    </lineage>
</organism>
<gene>
    <name evidence="1" type="ORF">DSM106044_04676</name>
</gene>
<name>A0A4U8Q1U2_9FIRM</name>
<dbReference type="Proteomes" id="UP000306509">
    <property type="component" value="Unassembled WGS sequence"/>
</dbReference>
<evidence type="ECO:0000313" key="1">
    <source>
        <dbReference type="EMBL" id="TLC98566.1"/>
    </source>
</evidence>
<dbReference type="EMBL" id="QGQD01000092">
    <property type="protein sequence ID" value="TLC98566.1"/>
    <property type="molecule type" value="Genomic_DNA"/>
</dbReference>
<dbReference type="STRING" id="180332.GCA_000797495_00083"/>
<dbReference type="RefSeq" id="WP_138003783.1">
    <property type="nucleotide sequence ID" value="NZ_QGQD01000092.1"/>
</dbReference>
<evidence type="ECO:0000313" key="2">
    <source>
        <dbReference type="Proteomes" id="UP000306509"/>
    </source>
</evidence>
<accession>A0A4U8Q1U2</accession>
<protein>
    <recommendedName>
        <fullName evidence="3">Beta-galactosidase</fullName>
    </recommendedName>
</protein>
<sequence>MNEKFTYSLRIGICPDFYAEEKFYDLLKFCKSAQIDDVQFFLNMEEVNQGHLSLEKTKEWLQMIEKFKPKLNEEGISVSLNPWTTVLHADRGRTLAEDQNFTTMADYNGRKADAVACPLDQQFQDYIKAVYRLYADLHFAVIWIEDDFRLHNHPPLEWGGCFCELHKREFDKRIGKEVDMESFLEGILCQGSPHPYRKVWLDTARDTMCGFAALLGEAVHEISPHTRMGLMSSGPEVHCVEGRDWNGIFSGLSGETAPLNRPHLPAYAEASPRQYALDFQKTTKLSAAMTKGQAQLWPELDNFPHTTFSKSHRFTRLEIESALAVGADGITMNLFDMIGNGINKEQKYDELLSRAKPYLTGITGLHLKGSEEKGICVMYSSNSSYTIHTDGTRCLSAIQPWETFWAEYLSAFGMANYYCDDCSKTGEIMAVSGQYFRNLKPCEITKMFSDNVLLLEGEAVETLVDKGLGCLLGITSCEWYPANTGKHSYEQVITEQRFQNLPYARISAQTMGETGDYLNITYTKEPHQTVSVLKAPDGSVVGEGVVYVTNRAVILPYGHMRDRHNFLLNPVRQEMLRHLILSMKDVRQPVIIENCPYVTVSHFSREGQQVLLLFNYATDDFENVKLDLPFPVQDAFEISREEGKPVPLQFEKREGGILLPFMLEHMTSRCIVLKS</sequence>
<reference evidence="1 2" key="1">
    <citation type="journal article" date="2019" name="Anaerobe">
        <title>Detection of Robinsoniella peoriensis in multiple bone samples of a trauma patient.</title>
        <authorList>
            <person name="Schrottner P."/>
            <person name="Hartwich K."/>
            <person name="Bunk B."/>
            <person name="Schober I."/>
            <person name="Helbig S."/>
            <person name="Rudolph W.W."/>
            <person name="Gunzer F."/>
        </authorList>
    </citation>
    <scope>NUCLEOTIDE SEQUENCE [LARGE SCALE GENOMIC DNA]</scope>
    <source>
        <strain evidence="1 2">DSM 106044</strain>
    </source>
</reference>